<dbReference type="CDD" id="cd09917">
    <property type="entry name" value="F-box_SF"/>
    <property type="match status" value="1"/>
</dbReference>
<gene>
    <name evidence="2" type="ORF">BGZ95_009721</name>
</gene>
<proteinExistence type="predicted"/>
<feature type="compositionally biased region" description="Acidic residues" evidence="1">
    <location>
        <begin position="800"/>
        <end position="820"/>
    </location>
</feature>
<evidence type="ECO:0000313" key="3">
    <source>
        <dbReference type="Proteomes" id="UP001194580"/>
    </source>
</evidence>
<reference evidence="2" key="1">
    <citation type="journal article" date="2020" name="Fungal Divers.">
        <title>Resolving the Mortierellaceae phylogeny through synthesis of multi-gene phylogenetics and phylogenomics.</title>
        <authorList>
            <person name="Vandepol N."/>
            <person name="Liber J."/>
            <person name="Desiro A."/>
            <person name="Na H."/>
            <person name="Kennedy M."/>
            <person name="Barry K."/>
            <person name="Grigoriev I.V."/>
            <person name="Miller A.N."/>
            <person name="O'Donnell K."/>
            <person name="Stajich J.E."/>
            <person name="Bonito G."/>
        </authorList>
    </citation>
    <scope>NUCLEOTIDE SEQUENCE</scope>
    <source>
        <strain evidence="2">NRRL 28262</strain>
    </source>
</reference>
<accession>A0AAD4H6V3</accession>
<evidence type="ECO:0008006" key="4">
    <source>
        <dbReference type="Google" id="ProtNLM"/>
    </source>
</evidence>
<dbReference type="Proteomes" id="UP001194580">
    <property type="component" value="Unassembled WGS sequence"/>
</dbReference>
<name>A0AAD4H6V3_9FUNG</name>
<organism evidence="2 3">
    <name type="scientific">Linnemannia exigua</name>
    <dbReference type="NCBI Taxonomy" id="604196"/>
    <lineage>
        <taxon>Eukaryota</taxon>
        <taxon>Fungi</taxon>
        <taxon>Fungi incertae sedis</taxon>
        <taxon>Mucoromycota</taxon>
        <taxon>Mortierellomycotina</taxon>
        <taxon>Mortierellomycetes</taxon>
        <taxon>Mortierellales</taxon>
        <taxon>Mortierellaceae</taxon>
        <taxon>Linnemannia</taxon>
    </lineage>
</organism>
<keyword evidence="3" id="KW-1185">Reference proteome</keyword>
<dbReference type="EMBL" id="JAAAIL010000597">
    <property type="protein sequence ID" value="KAG0274480.1"/>
    <property type="molecule type" value="Genomic_DNA"/>
</dbReference>
<evidence type="ECO:0000313" key="2">
    <source>
        <dbReference type="EMBL" id="KAG0274480.1"/>
    </source>
</evidence>
<dbReference type="AlphaFoldDB" id="A0AAD4H6V3"/>
<dbReference type="InterPro" id="IPR036047">
    <property type="entry name" value="F-box-like_dom_sf"/>
</dbReference>
<feature type="compositionally biased region" description="Low complexity" evidence="1">
    <location>
        <begin position="7"/>
        <end position="28"/>
    </location>
</feature>
<sequence>MNPSTPPLSISLTSSSSHSSSSSSSVHSLYDNDYGDRGDSGLHKAVADYSYQYNHKSDTYTTYDAYEDLDDYDYYEPEDNYDDYDDICLVPPSPLKPKSKRNNSNKNLAPKILKKQPAQTKIIQPLLDSSKPPELPLEILELVCLHLSQPTLRYGVNRVCKKWHEVSNPGIWRPVDGAQEQLLQQWPKFNTLELSFCMDPEFPYLYVAHAKNSSLWTTFTAAITEPTPTPWETLQDGIDENTSNGNCGNNSATASTTPSCLIHSIRNLEMRGCKTIYNEIAPRLRGHLQFVESLTITTSNYNSIYPLFTILADFPALKSFFLHVNYGMRVYLRHGDDDDLIVDSLEPPVDPETAHFPRKPWVIPPPKMFPDRYSLQRFTASGTITHLRVLERLLVTCPDLRVFNAHNNEVNMFIRQRDADADLNARQRLIDLGAAHCPKLEWYNFHRVEHAASDGLHIEYIARTFPNHKILSMNFDWDQDSMPSTFAARNLLSRITVLDIKRSPYEIFQSSTMNRILCLTPNLLHLVASNICFFTGCLYQPPAPIEPARKPIFHTVRDRKRYERNERRQARQQALARFQPHPFASSSDDAGTDDLDTTGSGLSIPVTWQLYNLKTLEMGITATSSFVEFSSYISRHRLFRNLVILNLHIPSFKVGQRETFVDSKKPSSSSCVIAAVSGTPTASNGSGGGKNQHMAGVTPLPEPARFPNELLALRSLRCLEECIFRTHDVPGMLLAKDFEFMRRKDDFQTMSFLPKRPKSFTMSVANTTTVDPVSTQHSSLTHKKKMKKNSTGKSDKDYSGEGDGDDSADDNSDDEDDDEESLKTETFWPKLNTFQVYYLKMSPILSASKLVSGIEEVRPGVAFSFKFREAL</sequence>
<feature type="compositionally biased region" description="Basic residues" evidence="1">
    <location>
        <begin position="780"/>
        <end position="790"/>
    </location>
</feature>
<feature type="region of interest" description="Disordered" evidence="1">
    <location>
        <begin position="1"/>
        <end position="34"/>
    </location>
</feature>
<protein>
    <recommendedName>
        <fullName evidence="4">F-box domain-containing protein</fullName>
    </recommendedName>
</protein>
<dbReference type="SUPFAM" id="SSF81383">
    <property type="entry name" value="F-box domain"/>
    <property type="match status" value="1"/>
</dbReference>
<comment type="caution">
    <text evidence="2">The sequence shown here is derived from an EMBL/GenBank/DDBJ whole genome shotgun (WGS) entry which is preliminary data.</text>
</comment>
<evidence type="ECO:0000256" key="1">
    <source>
        <dbReference type="SAM" id="MobiDB-lite"/>
    </source>
</evidence>
<dbReference type="SUPFAM" id="SSF52047">
    <property type="entry name" value="RNI-like"/>
    <property type="match status" value="1"/>
</dbReference>
<feature type="region of interest" description="Disordered" evidence="1">
    <location>
        <begin position="771"/>
        <end position="822"/>
    </location>
</feature>